<evidence type="ECO:0000256" key="2">
    <source>
        <dbReference type="ARBA" id="ARBA00004496"/>
    </source>
</evidence>
<dbReference type="PANTHER" id="PTHR12478">
    <property type="entry name" value="DNA-DAMAGE-INDUCIBLE TRANSCRIPT 4 PROTEIN DDIT4"/>
    <property type="match status" value="1"/>
</dbReference>
<keyword evidence="6" id="KW-0496">Mitochondrion</keyword>
<dbReference type="Gene3D" id="3.90.470.40">
    <property type="entry name" value="RTP801-like"/>
    <property type="match status" value="1"/>
</dbReference>
<name>A0ABV0ZCA6_9TELE</name>
<sequence>MSVVGGFFPSRGGGWLARPVKGITAVTRQAFALRTFPPSPAEDRGSQRLSWSNLLQRLTELKGLNQRASSDQYCRSETGSVADLSLSESDSSFFCYPPEETLAAEVVATITQSLNNASPILCCSKLIIPDCLIHNISQELLHLAVNEPCGLRGAMIDLCVDKGDQGLLCTVDQIAVDPTLVPTFHVTLMLRLESGGLWPKVQKLFKGGKPPSAMSPRHHKALRLSSSFRAIRRKLYSSGELLIEECC</sequence>
<evidence type="ECO:0000313" key="8">
    <source>
        <dbReference type="EMBL" id="MEQ2303033.1"/>
    </source>
</evidence>
<reference evidence="8 9" key="1">
    <citation type="submission" date="2021-06" db="EMBL/GenBank/DDBJ databases">
        <authorList>
            <person name="Palmer J.M."/>
        </authorList>
    </citation>
    <scope>NUCLEOTIDE SEQUENCE [LARGE SCALE GENOMIC DNA]</scope>
    <source>
        <strain evidence="8 9">AS_MEX2019</strain>
        <tissue evidence="8">Muscle</tissue>
    </source>
</reference>
<dbReference type="InterPro" id="IPR012918">
    <property type="entry name" value="RTP801-like"/>
</dbReference>
<accession>A0ABV0ZCA6</accession>
<comment type="subcellular location">
    <subcellularLocation>
        <location evidence="2">Cytoplasm</location>
    </subcellularLocation>
    <subcellularLocation>
        <location evidence="1">Mitochondrion</location>
    </subcellularLocation>
</comment>
<keyword evidence="9" id="KW-1185">Reference proteome</keyword>
<evidence type="ECO:0000256" key="5">
    <source>
        <dbReference type="ARBA" id="ARBA00022703"/>
    </source>
</evidence>
<evidence type="ECO:0000256" key="7">
    <source>
        <dbReference type="ARBA" id="ARBA00040168"/>
    </source>
</evidence>
<dbReference type="Pfam" id="PF07809">
    <property type="entry name" value="RTP801_C"/>
    <property type="match status" value="1"/>
</dbReference>
<gene>
    <name evidence="8" type="ORF">AMECASPLE_012599</name>
</gene>
<keyword evidence="5" id="KW-0053">Apoptosis</keyword>
<evidence type="ECO:0000256" key="4">
    <source>
        <dbReference type="ARBA" id="ARBA00022490"/>
    </source>
</evidence>
<dbReference type="InterPro" id="IPR038281">
    <property type="entry name" value="RTP801-like_C_sf"/>
</dbReference>
<evidence type="ECO:0000256" key="1">
    <source>
        <dbReference type="ARBA" id="ARBA00004173"/>
    </source>
</evidence>
<comment type="caution">
    <text evidence="8">The sequence shown here is derived from an EMBL/GenBank/DDBJ whole genome shotgun (WGS) entry which is preliminary data.</text>
</comment>
<protein>
    <recommendedName>
        <fullName evidence="7">DNA damage-inducible transcript 4 protein</fullName>
    </recommendedName>
</protein>
<evidence type="ECO:0000256" key="6">
    <source>
        <dbReference type="ARBA" id="ARBA00023128"/>
    </source>
</evidence>
<dbReference type="Proteomes" id="UP001469553">
    <property type="component" value="Unassembled WGS sequence"/>
</dbReference>
<dbReference type="EMBL" id="JAHRIP010057226">
    <property type="protein sequence ID" value="MEQ2303033.1"/>
    <property type="molecule type" value="Genomic_DNA"/>
</dbReference>
<evidence type="ECO:0000256" key="3">
    <source>
        <dbReference type="ARBA" id="ARBA00010670"/>
    </source>
</evidence>
<keyword evidence="4" id="KW-0963">Cytoplasm</keyword>
<organism evidence="8 9">
    <name type="scientific">Ameca splendens</name>
    <dbReference type="NCBI Taxonomy" id="208324"/>
    <lineage>
        <taxon>Eukaryota</taxon>
        <taxon>Metazoa</taxon>
        <taxon>Chordata</taxon>
        <taxon>Craniata</taxon>
        <taxon>Vertebrata</taxon>
        <taxon>Euteleostomi</taxon>
        <taxon>Actinopterygii</taxon>
        <taxon>Neopterygii</taxon>
        <taxon>Teleostei</taxon>
        <taxon>Neoteleostei</taxon>
        <taxon>Acanthomorphata</taxon>
        <taxon>Ovalentaria</taxon>
        <taxon>Atherinomorphae</taxon>
        <taxon>Cyprinodontiformes</taxon>
        <taxon>Goodeidae</taxon>
        <taxon>Ameca</taxon>
    </lineage>
</organism>
<dbReference type="PANTHER" id="PTHR12478:SF7">
    <property type="entry name" value="DNA DAMAGE-INDUCIBLE TRANSCRIPT 4 PROTEIN"/>
    <property type="match status" value="1"/>
</dbReference>
<evidence type="ECO:0000313" key="9">
    <source>
        <dbReference type="Proteomes" id="UP001469553"/>
    </source>
</evidence>
<proteinExistence type="inferred from homology"/>
<comment type="similarity">
    <text evidence="3">Belongs to the DDIT4 family.</text>
</comment>